<keyword evidence="6" id="KW-0800">Toxin</keyword>
<keyword evidence="7" id="KW-0528">Neurotoxin</keyword>
<keyword evidence="9" id="KW-0638">Presynaptic neurotoxin</keyword>
<sequence length="430" mass="49375">MDIKVKLRLYDLVRSDDNIESLRKLLSQGLDPNLKYSHGNTLLHAAAKSTEDNVEIVQELLKAGADVNKSNSLLCEPLHIAVIYRKRKVVEALLKSKIHVNNKDAFGKTALHYSVNNSFPFFVPFSDIPLHARVPDPWIVKKLLDHKDIDVNEKNVSSETPLMQAVKDKHLEIVKLLLNKKSRLDASNEYGQTALHMALIQEDPCPYIVVLLLLKRATLLKMNIFNETPLNIIINSKSLYSASICLKVIALSYCIKGLLINKIKRTPELLQYLNRCYDEINRMNGDVIANELTVFKFLSKSAPTSGFHNPILQIYKPVVERIITGLYPEYFCYILHRISKSNLLAVLKVVIVEKHCEKNCDVKDCKKEHPTAFSELIRINLLSDYLSSLDIFRLIIIFSSVKIDEYMLNFREHDCYLTDSWEEYPDGHFY</sequence>
<evidence type="ECO:0000256" key="6">
    <source>
        <dbReference type="ARBA" id="ARBA00022656"/>
    </source>
</evidence>
<dbReference type="InterPro" id="IPR036770">
    <property type="entry name" value="Ankyrin_rpt-contain_sf"/>
</dbReference>
<keyword evidence="4" id="KW-0964">Secreted</keyword>
<dbReference type="GO" id="GO:0044218">
    <property type="term" value="C:other organism cell membrane"/>
    <property type="evidence" value="ECO:0007669"/>
    <property type="project" value="UniProtKB-KW"/>
</dbReference>
<protein>
    <recommendedName>
        <fullName evidence="15">Ankyrin repeat protein</fullName>
    </recommendedName>
</protein>
<comment type="caution">
    <text evidence="13">The sequence shown here is derived from an EMBL/GenBank/DDBJ whole genome shotgun (WGS) entry which is preliminary data.</text>
</comment>
<comment type="subcellular location">
    <subcellularLocation>
        <location evidence="2">Secreted</location>
    </subcellularLocation>
    <subcellularLocation>
        <location evidence="1">Target cell membrane</location>
    </subcellularLocation>
</comment>
<keyword evidence="8" id="KW-0677">Repeat</keyword>
<dbReference type="EMBL" id="CAXIEN010000129">
    <property type="protein sequence ID" value="CAL1280179.1"/>
    <property type="molecule type" value="Genomic_DNA"/>
</dbReference>
<evidence type="ECO:0000256" key="5">
    <source>
        <dbReference type="ARBA" id="ARBA00022537"/>
    </source>
</evidence>
<feature type="repeat" description="ANK" evidence="12">
    <location>
        <begin position="157"/>
        <end position="189"/>
    </location>
</feature>
<evidence type="ECO:0008006" key="15">
    <source>
        <dbReference type="Google" id="ProtNLM"/>
    </source>
</evidence>
<dbReference type="AlphaFoldDB" id="A0AAV2A8E9"/>
<evidence type="ECO:0000256" key="7">
    <source>
        <dbReference type="ARBA" id="ARBA00022699"/>
    </source>
</evidence>
<dbReference type="GO" id="GO:0006887">
    <property type="term" value="P:exocytosis"/>
    <property type="evidence" value="ECO:0007669"/>
    <property type="project" value="UniProtKB-KW"/>
</dbReference>
<keyword evidence="10 12" id="KW-0040">ANK repeat</keyword>
<dbReference type="PANTHER" id="PTHR24171">
    <property type="entry name" value="ANKYRIN REPEAT DOMAIN-CONTAINING PROTEIN 39-RELATED"/>
    <property type="match status" value="1"/>
</dbReference>
<dbReference type="PANTHER" id="PTHR24171:SF8">
    <property type="entry name" value="BRCA1-ASSOCIATED RING DOMAIN PROTEIN 1"/>
    <property type="match status" value="1"/>
</dbReference>
<evidence type="ECO:0000313" key="13">
    <source>
        <dbReference type="EMBL" id="CAL1280179.1"/>
    </source>
</evidence>
<evidence type="ECO:0000256" key="10">
    <source>
        <dbReference type="ARBA" id="ARBA00023043"/>
    </source>
</evidence>
<gene>
    <name evidence="13" type="ORF">LARSCL_LOCUS10811</name>
</gene>
<evidence type="ECO:0000313" key="14">
    <source>
        <dbReference type="Proteomes" id="UP001497382"/>
    </source>
</evidence>
<keyword evidence="11" id="KW-1053">Target membrane</keyword>
<dbReference type="Pfam" id="PF12796">
    <property type="entry name" value="Ank_2"/>
    <property type="match status" value="2"/>
</dbReference>
<dbReference type="SMART" id="SM00248">
    <property type="entry name" value="ANK"/>
    <property type="match status" value="6"/>
</dbReference>
<evidence type="ECO:0000256" key="11">
    <source>
        <dbReference type="ARBA" id="ARBA00023298"/>
    </source>
</evidence>
<dbReference type="SUPFAM" id="SSF48403">
    <property type="entry name" value="Ankyrin repeat"/>
    <property type="match status" value="1"/>
</dbReference>
<reference evidence="13 14" key="1">
    <citation type="submission" date="2024-04" db="EMBL/GenBank/DDBJ databases">
        <authorList>
            <person name="Rising A."/>
            <person name="Reimegard J."/>
            <person name="Sonavane S."/>
            <person name="Akerstrom W."/>
            <person name="Nylinder S."/>
            <person name="Hedman E."/>
            <person name="Kallberg Y."/>
        </authorList>
    </citation>
    <scope>NUCLEOTIDE SEQUENCE [LARGE SCALE GENOMIC DNA]</scope>
</reference>
<dbReference type="PROSITE" id="PS50088">
    <property type="entry name" value="ANK_REPEAT"/>
    <property type="match status" value="2"/>
</dbReference>
<keyword evidence="11" id="KW-0472">Membrane</keyword>
<dbReference type="Proteomes" id="UP001497382">
    <property type="component" value="Unassembled WGS sequence"/>
</dbReference>
<keyword evidence="3" id="KW-0268">Exocytosis</keyword>
<evidence type="ECO:0000256" key="2">
    <source>
        <dbReference type="ARBA" id="ARBA00004613"/>
    </source>
</evidence>
<name>A0AAV2A8E9_9ARAC</name>
<dbReference type="GO" id="GO:0031436">
    <property type="term" value="C:BRCA1-BARD1 complex"/>
    <property type="evidence" value="ECO:0007669"/>
    <property type="project" value="TreeGrafter"/>
</dbReference>
<feature type="repeat" description="ANK" evidence="12">
    <location>
        <begin position="38"/>
        <end position="72"/>
    </location>
</feature>
<evidence type="ECO:0000256" key="4">
    <source>
        <dbReference type="ARBA" id="ARBA00022525"/>
    </source>
</evidence>
<evidence type="ECO:0000256" key="12">
    <source>
        <dbReference type="PROSITE-ProRule" id="PRU00023"/>
    </source>
</evidence>
<dbReference type="GO" id="GO:0004842">
    <property type="term" value="F:ubiquitin-protein transferase activity"/>
    <property type="evidence" value="ECO:0007669"/>
    <property type="project" value="TreeGrafter"/>
</dbReference>
<keyword evidence="14" id="KW-1185">Reference proteome</keyword>
<dbReference type="GO" id="GO:0005576">
    <property type="term" value="C:extracellular region"/>
    <property type="evidence" value="ECO:0007669"/>
    <property type="project" value="UniProtKB-SubCell"/>
</dbReference>
<proteinExistence type="predicted"/>
<dbReference type="InterPro" id="IPR002110">
    <property type="entry name" value="Ankyrin_rpt"/>
</dbReference>
<accession>A0AAV2A8E9</accession>
<dbReference type="GO" id="GO:0090729">
    <property type="term" value="F:toxin activity"/>
    <property type="evidence" value="ECO:0007669"/>
    <property type="project" value="UniProtKB-KW"/>
</dbReference>
<evidence type="ECO:0000256" key="3">
    <source>
        <dbReference type="ARBA" id="ARBA00022483"/>
    </source>
</evidence>
<organism evidence="13 14">
    <name type="scientific">Larinioides sclopetarius</name>
    <dbReference type="NCBI Taxonomy" id="280406"/>
    <lineage>
        <taxon>Eukaryota</taxon>
        <taxon>Metazoa</taxon>
        <taxon>Ecdysozoa</taxon>
        <taxon>Arthropoda</taxon>
        <taxon>Chelicerata</taxon>
        <taxon>Arachnida</taxon>
        <taxon>Araneae</taxon>
        <taxon>Araneomorphae</taxon>
        <taxon>Entelegynae</taxon>
        <taxon>Araneoidea</taxon>
        <taxon>Araneidae</taxon>
        <taxon>Larinioides</taxon>
    </lineage>
</organism>
<dbReference type="PROSITE" id="PS50297">
    <property type="entry name" value="ANK_REP_REGION"/>
    <property type="match status" value="2"/>
</dbReference>
<dbReference type="GO" id="GO:0044231">
    <property type="term" value="C:host cell presynaptic membrane"/>
    <property type="evidence" value="ECO:0007669"/>
    <property type="project" value="UniProtKB-KW"/>
</dbReference>
<evidence type="ECO:0000256" key="1">
    <source>
        <dbReference type="ARBA" id="ARBA00004175"/>
    </source>
</evidence>
<dbReference type="Gene3D" id="1.25.40.20">
    <property type="entry name" value="Ankyrin repeat-containing domain"/>
    <property type="match status" value="2"/>
</dbReference>
<dbReference type="GO" id="GO:0070531">
    <property type="term" value="C:BRCA1-A complex"/>
    <property type="evidence" value="ECO:0007669"/>
    <property type="project" value="TreeGrafter"/>
</dbReference>
<evidence type="ECO:0000256" key="9">
    <source>
        <dbReference type="ARBA" id="ARBA00023028"/>
    </source>
</evidence>
<evidence type="ECO:0000256" key="8">
    <source>
        <dbReference type="ARBA" id="ARBA00022737"/>
    </source>
</evidence>
<keyword evidence="5" id="KW-1052">Target cell membrane</keyword>
<dbReference type="GO" id="GO:0085020">
    <property type="term" value="P:protein K6-linked ubiquitination"/>
    <property type="evidence" value="ECO:0007669"/>
    <property type="project" value="TreeGrafter"/>
</dbReference>